<evidence type="ECO:0000313" key="7">
    <source>
        <dbReference type="Proteomes" id="UP000247811"/>
    </source>
</evidence>
<keyword evidence="3" id="KW-0802">TPR repeat</keyword>
<sequence length="233" mass="25424">MTTLPSMPDWLLPFLVTAAGLAAAFSASLVWAAGRAPVPRWRTALLWAGAPLALVTLYATLGHPRALDALERQPGQAEQVEAMVTRLAERLRQNPVDPDGWLMLARSYKVMGRHEEAAQAYEQAGDRAMADADLLADWIEARVLARDQHFDERSRTLLARAMSLAPAHPGVLMMRGLAALDRGDRAAARDSFVQLRALFPEGSPDRAALDDALARLDRGQDPRRGETAGTADR</sequence>
<keyword evidence="2" id="KW-0201">Cytochrome c-type biogenesis</keyword>
<dbReference type="SUPFAM" id="SSF48452">
    <property type="entry name" value="TPR-like"/>
    <property type="match status" value="1"/>
</dbReference>
<protein>
    <submittedName>
        <fullName evidence="6">Tetratricopeptide repeat protein</fullName>
    </submittedName>
</protein>
<dbReference type="InterPro" id="IPR056413">
    <property type="entry name" value="TPR_CcmH_CycH"/>
</dbReference>
<keyword evidence="7" id="KW-1185">Reference proteome</keyword>
<proteinExistence type="predicted"/>
<accession>A0A318GXV9</accession>
<name>A0A318GXV9_9BURK</name>
<dbReference type="PANTHER" id="PTHR47870">
    <property type="entry name" value="CYTOCHROME C-TYPE BIOGENESIS PROTEIN CCMH"/>
    <property type="match status" value="1"/>
</dbReference>
<evidence type="ECO:0000256" key="1">
    <source>
        <dbReference type="ARBA" id="ARBA00022737"/>
    </source>
</evidence>
<evidence type="ECO:0000313" key="6">
    <source>
        <dbReference type="EMBL" id="PXW93380.1"/>
    </source>
</evidence>
<keyword evidence="4" id="KW-1133">Transmembrane helix</keyword>
<dbReference type="AlphaFoldDB" id="A0A318GXV9"/>
<dbReference type="EMBL" id="QJJS01000020">
    <property type="protein sequence ID" value="PXW93380.1"/>
    <property type="molecule type" value="Genomic_DNA"/>
</dbReference>
<dbReference type="Pfam" id="PF23914">
    <property type="entry name" value="TPR_CcmH_CycH"/>
    <property type="match status" value="1"/>
</dbReference>
<organism evidence="6 7">
    <name type="scientific">Sphaerotilus hippei</name>
    <dbReference type="NCBI Taxonomy" id="744406"/>
    <lineage>
        <taxon>Bacteria</taxon>
        <taxon>Pseudomonadati</taxon>
        <taxon>Pseudomonadota</taxon>
        <taxon>Betaproteobacteria</taxon>
        <taxon>Burkholderiales</taxon>
        <taxon>Sphaerotilaceae</taxon>
        <taxon>Sphaerotilus</taxon>
    </lineage>
</organism>
<dbReference type="RefSeq" id="WP_110402088.1">
    <property type="nucleotide sequence ID" value="NZ_QJJS01000020.1"/>
</dbReference>
<dbReference type="GO" id="GO:0017004">
    <property type="term" value="P:cytochrome complex assembly"/>
    <property type="evidence" value="ECO:0007669"/>
    <property type="project" value="UniProtKB-KW"/>
</dbReference>
<dbReference type="Gene3D" id="1.25.40.10">
    <property type="entry name" value="Tetratricopeptide repeat domain"/>
    <property type="match status" value="1"/>
</dbReference>
<evidence type="ECO:0000259" key="5">
    <source>
        <dbReference type="Pfam" id="PF23914"/>
    </source>
</evidence>
<dbReference type="OrthoDB" id="9776053at2"/>
<feature type="transmembrane region" description="Helical" evidence="4">
    <location>
        <begin position="12"/>
        <end position="32"/>
    </location>
</feature>
<dbReference type="PANTHER" id="PTHR47870:SF1">
    <property type="entry name" value="CYTOCHROME C-TYPE BIOGENESIS PROTEIN CCMH"/>
    <property type="match status" value="1"/>
</dbReference>
<dbReference type="InterPro" id="IPR011990">
    <property type="entry name" value="TPR-like_helical_dom_sf"/>
</dbReference>
<gene>
    <name evidence="6" type="ORF">C7444_12032</name>
</gene>
<keyword evidence="4" id="KW-0812">Transmembrane</keyword>
<feature type="transmembrane region" description="Helical" evidence="4">
    <location>
        <begin position="44"/>
        <end position="61"/>
    </location>
</feature>
<reference evidence="6 7" key="1">
    <citation type="submission" date="2018-05" db="EMBL/GenBank/DDBJ databases">
        <title>Genomic Encyclopedia of Type Strains, Phase IV (KMG-IV): sequencing the most valuable type-strain genomes for metagenomic binning, comparative biology and taxonomic classification.</title>
        <authorList>
            <person name="Goeker M."/>
        </authorList>
    </citation>
    <scope>NUCLEOTIDE SEQUENCE [LARGE SCALE GENOMIC DNA]</scope>
    <source>
        <strain evidence="6 7">DSM 566</strain>
    </source>
</reference>
<evidence type="ECO:0000256" key="2">
    <source>
        <dbReference type="ARBA" id="ARBA00022748"/>
    </source>
</evidence>
<comment type="caution">
    <text evidence="6">The sequence shown here is derived from an EMBL/GenBank/DDBJ whole genome shotgun (WGS) entry which is preliminary data.</text>
</comment>
<feature type="domain" description="Cytochrome c-type biogenesis protein H TPR" evidence="5">
    <location>
        <begin position="71"/>
        <end position="204"/>
    </location>
</feature>
<keyword evidence="1" id="KW-0677">Repeat</keyword>
<evidence type="ECO:0000256" key="3">
    <source>
        <dbReference type="ARBA" id="ARBA00022803"/>
    </source>
</evidence>
<dbReference type="InterPro" id="IPR051263">
    <property type="entry name" value="C-type_cytochrome_biogenesis"/>
</dbReference>
<keyword evidence="4" id="KW-0472">Membrane</keyword>
<dbReference type="Proteomes" id="UP000247811">
    <property type="component" value="Unassembled WGS sequence"/>
</dbReference>
<evidence type="ECO:0000256" key="4">
    <source>
        <dbReference type="SAM" id="Phobius"/>
    </source>
</evidence>